<accession>A0ABD3D7K3</accession>
<comment type="subunit">
    <text evidence="2 4">Homodimer.</text>
</comment>
<reference evidence="6" key="1">
    <citation type="journal article" date="2024" name="IScience">
        <title>Strigolactones Initiate the Formation of Haustorium-like Structures in Castilleja.</title>
        <authorList>
            <person name="Buerger M."/>
            <person name="Peterson D."/>
            <person name="Chory J."/>
        </authorList>
    </citation>
    <scope>NUCLEOTIDE SEQUENCE [LARGE SCALE GENOMIC DNA]</scope>
</reference>
<keyword evidence="3 4" id="KW-0964">Secreted</keyword>
<dbReference type="Pfam" id="PF03018">
    <property type="entry name" value="Dirigent"/>
    <property type="match status" value="1"/>
</dbReference>
<dbReference type="GO" id="GO:0048046">
    <property type="term" value="C:apoplast"/>
    <property type="evidence" value="ECO:0007669"/>
    <property type="project" value="UniProtKB-SubCell"/>
</dbReference>
<evidence type="ECO:0000256" key="2">
    <source>
        <dbReference type="ARBA" id="ARBA00011738"/>
    </source>
</evidence>
<keyword evidence="4" id="KW-0732">Signal</keyword>
<dbReference type="PANTHER" id="PTHR21495">
    <property type="entry name" value="NUCLEOPORIN-RELATED"/>
    <property type="match status" value="1"/>
</dbReference>
<comment type="similarity">
    <text evidence="1 4">Belongs to the plant dirigent protein family.</text>
</comment>
<comment type="caution">
    <text evidence="5">The sequence shown here is derived from an EMBL/GenBank/DDBJ whole genome shotgun (WGS) entry which is preliminary data.</text>
</comment>
<dbReference type="InterPro" id="IPR044859">
    <property type="entry name" value="Allene_oxi_cyc_Dirigent"/>
</dbReference>
<dbReference type="InterPro" id="IPR004265">
    <property type="entry name" value="Dirigent"/>
</dbReference>
<protein>
    <recommendedName>
        <fullName evidence="4">Dirigent protein</fullName>
    </recommendedName>
</protein>
<organism evidence="5 6">
    <name type="scientific">Castilleja foliolosa</name>
    <dbReference type="NCBI Taxonomy" id="1961234"/>
    <lineage>
        <taxon>Eukaryota</taxon>
        <taxon>Viridiplantae</taxon>
        <taxon>Streptophyta</taxon>
        <taxon>Embryophyta</taxon>
        <taxon>Tracheophyta</taxon>
        <taxon>Spermatophyta</taxon>
        <taxon>Magnoliopsida</taxon>
        <taxon>eudicotyledons</taxon>
        <taxon>Gunneridae</taxon>
        <taxon>Pentapetalae</taxon>
        <taxon>asterids</taxon>
        <taxon>lamiids</taxon>
        <taxon>Lamiales</taxon>
        <taxon>Orobanchaceae</taxon>
        <taxon>Pedicularideae</taxon>
        <taxon>Castillejinae</taxon>
        <taxon>Castilleja</taxon>
    </lineage>
</organism>
<dbReference type="Gene3D" id="2.40.480.10">
    <property type="entry name" value="Allene oxide cyclase-like"/>
    <property type="match status" value="1"/>
</dbReference>
<dbReference type="GO" id="GO:0009699">
    <property type="term" value="P:phenylpropanoid biosynthetic process"/>
    <property type="evidence" value="ECO:0007669"/>
    <property type="project" value="UniProtKB-ARBA"/>
</dbReference>
<gene>
    <name evidence="5" type="ORF">CASFOL_019270</name>
</gene>
<dbReference type="EMBL" id="JAVIJP010000026">
    <property type="protein sequence ID" value="KAL3636971.1"/>
    <property type="molecule type" value="Genomic_DNA"/>
</dbReference>
<comment type="subcellular location">
    <subcellularLocation>
        <location evidence="4">Secreted</location>
        <location evidence="4">Extracellular space</location>
        <location evidence="4">Apoplast</location>
    </subcellularLocation>
</comment>
<feature type="signal peptide" evidence="4">
    <location>
        <begin position="1"/>
        <end position="24"/>
    </location>
</feature>
<feature type="chain" id="PRO_5044531222" description="Dirigent protein" evidence="4">
    <location>
        <begin position="25"/>
        <end position="181"/>
    </location>
</feature>
<evidence type="ECO:0000313" key="5">
    <source>
        <dbReference type="EMBL" id="KAL3636971.1"/>
    </source>
</evidence>
<keyword evidence="6" id="KW-1185">Reference proteome</keyword>
<evidence type="ECO:0000256" key="4">
    <source>
        <dbReference type="RuleBase" id="RU363099"/>
    </source>
</evidence>
<dbReference type="Proteomes" id="UP001632038">
    <property type="component" value="Unassembled WGS sequence"/>
</dbReference>
<evidence type="ECO:0000313" key="6">
    <source>
        <dbReference type="Proteomes" id="UP001632038"/>
    </source>
</evidence>
<comment type="function">
    <text evidence="4">Dirigent proteins impart stereoselectivity on the phenoxy radical-coupling reaction, yielding optically active lignans from two molecules of coniferyl alcohol in the biosynthesis of lignans, flavonolignans, and alkaloids and thus plays a central role in plant secondary metabolism.</text>
</comment>
<dbReference type="AlphaFoldDB" id="A0ABD3D7K3"/>
<evidence type="ECO:0000256" key="1">
    <source>
        <dbReference type="ARBA" id="ARBA00010746"/>
    </source>
</evidence>
<sequence>MAKLIPFYMLIISLLLLGSSAAYAKPRPKVTRLHFFLQDTYSGPNASVYPVAQSAITSNSSTSFGLVCVVDDPLTVDPNPSSEMVGRAQGTVAYADLNEEAIHVSLTFVFTGGEYNGSSLTMVGRNALSNVFRRMPIVGGTGAFELAQGVATTRTYSTQPEMDRSTAEFNITIAQMYRLFD</sequence>
<keyword evidence="4" id="KW-0052">Apoplast</keyword>
<evidence type="ECO:0000256" key="3">
    <source>
        <dbReference type="ARBA" id="ARBA00022525"/>
    </source>
</evidence>
<name>A0ABD3D7K3_9LAMI</name>
<proteinExistence type="inferred from homology"/>